<feature type="transmembrane region" description="Helical" evidence="5">
    <location>
        <begin position="250"/>
        <end position="270"/>
    </location>
</feature>
<feature type="transmembrane region" description="Helical" evidence="5">
    <location>
        <begin position="60"/>
        <end position="78"/>
    </location>
</feature>
<keyword evidence="9" id="KW-1185">Reference proteome</keyword>
<evidence type="ECO:0000313" key="9">
    <source>
        <dbReference type="Proteomes" id="UP001225356"/>
    </source>
</evidence>
<sequence length="564" mass="57971">MVLAASSGRDVLRRAIRGQRRDVALGSLLGAGHQAGEALVPVLIGIVIDQAVARGEVSALLLWLAVLAVVYVGLSYSFRFGARAGERAAEQAGHVLRVELVRRVLHPGGGAENGRLPGALTTIATEDAKRVGAVNLAVMFGISAIMGLLVGAVVLLWISLPLGLIVLLGTPVLLWLGHLVSKPLERRSEAEQERAAHASGVAADLVAGLRVLKGIGAEDAAVDRYRRTSRVSLVATLRAARAEALQNGTVLALTGCFIAVVALVGGRLAVQGDISLGQLVSAVGLALFLLGPLEVFAWVNADLAQGRASAARIAEVLSTPPDVTAGGGRLPLPVRGEVRLRGVSHGGLREVDLDVAPGELLGVAATDPADAAALLRCLSRQADPEAGVVELDGVSLRELDPADLRLAVLVAEHDADLFEGTLWSNVGAAGPGSADPGPAMAAAGADEIVRAMPRGGDTAVSGRGHSLSGGQRQRVALARALAADRAVLVVHDPTTAVDGVTEAGIAPGIREIRRGRTTILVTTSPALLAVADRVVLLDGGRITDTASHADLVRRHAAYRTAVLA</sequence>
<keyword evidence="8" id="KW-0547">Nucleotide-binding</keyword>
<feature type="domain" description="ABC transporter" evidence="6">
    <location>
        <begin position="332"/>
        <end position="564"/>
    </location>
</feature>
<keyword evidence="8" id="KW-0067">ATP-binding</keyword>
<feature type="transmembrane region" description="Helical" evidence="5">
    <location>
        <begin position="23"/>
        <end position="48"/>
    </location>
</feature>
<dbReference type="InterPro" id="IPR027417">
    <property type="entry name" value="P-loop_NTPase"/>
</dbReference>
<dbReference type="SUPFAM" id="SSF90123">
    <property type="entry name" value="ABC transporter transmembrane region"/>
    <property type="match status" value="1"/>
</dbReference>
<evidence type="ECO:0000256" key="2">
    <source>
        <dbReference type="ARBA" id="ARBA00022692"/>
    </source>
</evidence>
<reference evidence="8 9" key="1">
    <citation type="submission" date="2023-07" db="EMBL/GenBank/DDBJ databases">
        <title>Sequencing the genomes of 1000 actinobacteria strains.</title>
        <authorList>
            <person name="Klenk H.-P."/>
        </authorList>
    </citation>
    <scope>NUCLEOTIDE SEQUENCE [LARGE SCALE GENOMIC DNA]</scope>
    <source>
        <strain evidence="8 9">DSM 46740</strain>
    </source>
</reference>
<keyword evidence="2 5" id="KW-0812">Transmembrane</keyword>
<evidence type="ECO:0000259" key="7">
    <source>
        <dbReference type="PROSITE" id="PS50929"/>
    </source>
</evidence>
<feature type="transmembrane region" description="Helical" evidence="5">
    <location>
        <begin position="164"/>
        <end position="181"/>
    </location>
</feature>
<dbReference type="InterPro" id="IPR003439">
    <property type="entry name" value="ABC_transporter-like_ATP-bd"/>
</dbReference>
<dbReference type="CDD" id="cd07346">
    <property type="entry name" value="ABC_6TM_exporters"/>
    <property type="match status" value="1"/>
</dbReference>
<dbReference type="Proteomes" id="UP001225356">
    <property type="component" value="Unassembled WGS sequence"/>
</dbReference>
<dbReference type="PROSITE" id="PS50929">
    <property type="entry name" value="ABC_TM1F"/>
    <property type="match status" value="1"/>
</dbReference>
<keyword evidence="4 5" id="KW-0472">Membrane</keyword>
<dbReference type="RefSeq" id="WP_307558452.1">
    <property type="nucleotide sequence ID" value="NZ_JAUSQU010000001.1"/>
</dbReference>
<comment type="subcellular location">
    <subcellularLocation>
        <location evidence="1">Cell membrane</location>
        <topology evidence="1">Multi-pass membrane protein</topology>
    </subcellularLocation>
</comment>
<evidence type="ECO:0000313" key="8">
    <source>
        <dbReference type="EMBL" id="MDP9843958.1"/>
    </source>
</evidence>
<feature type="domain" description="ABC transmembrane type-1" evidence="7">
    <location>
        <begin position="24"/>
        <end position="305"/>
    </location>
</feature>
<dbReference type="PANTHER" id="PTHR43394:SF1">
    <property type="entry name" value="ATP-BINDING CASSETTE SUB-FAMILY B MEMBER 10, MITOCHONDRIAL"/>
    <property type="match status" value="1"/>
</dbReference>
<comment type="caution">
    <text evidence="8">The sequence shown here is derived from an EMBL/GenBank/DDBJ whole genome shotgun (WGS) entry which is preliminary data.</text>
</comment>
<name>A0ABT9QB36_9ACTN</name>
<evidence type="ECO:0000259" key="6">
    <source>
        <dbReference type="PROSITE" id="PS50893"/>
    </source>
</evidence>
<evidence type="ECO:0000256" key="5">
    <source>
        <dbReference type="SAM" id="Phobius"/>
    </source>
</evidence>
<gene>
    <name evidence="8" type="ORF">J2853_003169</name>
</gene>
<proteinExistence type="predicted"/>
<keyword evidence="3 5" id="KW-1133">Transmembrane helix</keyword>
<accession>A0ABT9QB36</accession>
<dbReference type="InterPro" id="IPR036640">
    <property type="entry name" value="ABC1_TM_sf"/>
</dbReference>
<dbReference type="Pfam" id="PF00664">
    <property type="entry name" value="ABC_membrane"/>
    <property type="match status" value="1"/>
</dbReference>
<dbReference type="GO" id="GO:0005524">
    <property type="term" value="F:ATP binding"/>
    <property type="evidence" value="ECO:0007669"/>
    <property type="project" value="UniProtKB-KW"/>
</dbReference>
<dbReference type="InterPro" id="IPR039421">
    <property type="entry name" value="Type_1_exporter"/>
</dbReference>
<dbReference type="EMBL" id="JAUSQU010000001">
    <property type="protein sequence ID" value="MDP9843958.1"/>
    <property type="molecule type" value="Genomic_DNA"/>
</dbReference>
<evidence type="ECO:0000256" key="4">
    <source>
        <dbReference type="ARBA" id="ARBA00023136"/>
    </source>
</evidence>
<dbReference type="PANTHER" id="PTHR43394">
    <property type="entry name" value="ATP-DEPENDENT PERMEASE MDL1, MITOCHONDRIAL"/>
    <property type="match status" value="1"/>
</dbReference>
<dbReference type="SUPFAM" id="SSF52540">
    <property type="entry name" value="P-loop containing nucleoside triphosphate hydrolases"/>
    <property type="match status" value="1"/>
</dbReference>
<evidence type="ECO:0000256" key="1">
    <source>
        <dbReference type="ARBA" id="ARBA00004651"/>
    </source>
</evidence>
<feature type="transmembrane region" description="Helical" evidence="5">
    <location>
        <begin position="136"/>
        <end position="158"/>
    </location>
</feature>
<evidence type="ECO:0000256" key="3">
    <source>
        <dbReference type="ARBA" id="ARBA00022989"/>
    </source>
</evidence>
<dbReference type="Pfam" id="PF00005">
    <property type="entry name" value="ABC_tran"/>
    <property type="match status" value="1"/>
</dbReference>
<dbReference type="PROSITE" id="PS50893">
    <property type="entry name" value="ABC_TRANSPORTER_2"/>
    <property type="match status" value="1"/>
</dbReference>
<dbReference type="Gene3D" id="1.20.1560.10">
    <property type="entry name" value="ABC transporter type 1, transmembrane domain"/>
    <property type="match status" value="1"/>
</dbReference>
<dbReference type="Gene3D" id="3.40.50.300">
    <property type="entry name" value="P-loop containing nucleotide triphosphate hydrolases"/>
    <property type="match status" value="1"/>
</dbReference>
<dbReference type="PROSITE" id="PS00211">
    <property type="entry name" value="ABC_TRANSPORTER_1"/>
    <property type="match status" value="1"/>
</dbReference>
<organism evidence="8 9">
    <name type="scientific">Streptosporangium lutulentum</name>
    <dbReference type="NCBI Taxonomy" id="1461250"/>
    <lineage>
        <taxon>Bacteria</taxon>
        <taxon>Bacillati</taxon>
        <taxon>Actinomycetota</taxon>
        <taxon>Actinomycetes</taxon>
        <taxon>Streptosporangiales</taxon>
        <taxon>Streptosporangiaceae</taxon>
        <taxon>Streptosporangium</taxon>
    </lineage>
</organism>
<dbReference type="InterPro" id="IPR011527">
    <property type="entry name" value="ABC1_TM_dom"/>
</dbReference>
<feature type="transmembrane region" description="Helical" evidence="5">
    <location>
        <begin position="276"/>
        <end position="299"/>
    </location>
</feature>
<protein>
    <submittedName>
        <fullName evidence="8">ABC transport system ATP-binding protein</fullName>
    </submittedName>
</protein>
<dbReference type="InterPro" id="IPR017871">
    <property type="entry name" value="ABC_transporter-like_CS"/>
</dbReference>